<dbReference type="EMBL" id="QEWP01000029">
    <property type="protein sequence ID" value="PWD97652.1"/>
    <property type="molecule type" value="Genomic_DNA"/>
</dbReference>
<dbReference type="Proteomes" id="UP000244956">
    <property type="component" value="Unassembled WGS sequence"/>
</dbReference>
<evidence type="ECO:0000313" key="2">
    <source>
        <dbReference type="Proteomes" id="UP000244956"/>
    </source>
</evidence>
<comment type="caution">
    <text evidence="1">The sequence shown here is derived from an EMBL/GenBank/DDBJ whole genome shotgun (WGS) entry which is preliminary data.</text>
</comment>
<gene>
    <name evidence="1" type="ORF">DDZ16_19655</name>
</gene>
<proteinExistence type="predicted"/>
<dbReference type="AlphaFoldDB" id="A0A2U2B3K6"/>
<evidence type="ECO:0000313" key="1">
    <source>
        <dbReference type="EMBL" id="PWD97652.1"/>
    </source>
</evidence>
<name>A0A2U2B3K6_9BACT</name>
<sequence>MKKSFFTIVFLLGVVWLANGQSRISITGGYELGLMNTGRVGTGYKQNMKSTRYVADFAWRYNGANHLVIEGGYRYDSCAFVNNVEYLLPDESSFDRYHTNSMIKMKSAMLGLAYRLALNGENFGVSLQSGLSGQYIFEASRYRLPDEDFEYRLYDEINSVNLLWRTKVAVRYNVFYVLVGYESPFFDTLNHDEILKTLPGDESNRADDLRGVRLDSDAFFVSFGMRLTLGKVYKAFNKAVAKHN</sequence>
<reference evidence="1 2" key="1">
    <citation type="submission" date="2018-05" db="EMBL/GenBank/DDBJ databases">
        <title>Marinilabilia rubrum sp. nov., isolated from saltern sediment.</title>
        <authorList>
            <person name="Zhang R."/>
        </authorList>
    </citation>
    <scope>NUCLEOTIDE SEQUENCE [LARGE SCALE GENOMIC DNA]</scope>
    <source>
        <strain evidence="1 2">WTE16</strain>
    </source>
</reference>
<protein>
    <recommendedName>
        <fullName evidence="3">Outer membrane protein beta-barrel domain-containing protein</fullName>
    </recommendedName>
</protein>
<dbReference type="OrthoDB" id="9839962at2"/>
<evidence type="ECO:0008006" key="3">
    <source>
        <dbReference type="Google" id="ProtNLM"/>
    </source>
</evidence>
<organism evidence="1 2">
    <name type="scientific">Marinilabilia rubra</name>
    <dbReference type="NCBI Taxonomy" id="2162893"/>
    <lineage>
        <taxon>Bacteria</taxon>
        <taxon>Pseudomonadati</taxon>
        <taxon>Bacteroidota</taxon>
        <taxon>Bacteroidia</taxon>
        <taxon>Marinilabiliales</taxon>
        <taxon>Marinilabiliaceae</taxon>
        <taxon>Marinilabilia</taxon>
    </lineage>
</organism>
<accession>A0A2U2B3K6</accession>
<keyword evidence="2" id="KW-1185">Reference proteome</keyword>
<dbReference type="RefSeq" id="WP_109266189.1">
    <property type="nucleotide sequence ID" value="NZ_QEWP01000029.1"/>
</dbReference>